<keyword evidence="3" id="KW-1185">Reference proteome</keyword>
<dbReference type="Proteomes" id="UP001159641">
    <property type="component" value="Unassembled WGS sequence"/>
</dbReference>
<dbReference type="AlphaFoldDB" id="A0AB34HF72"/>
<accession>A0AB34HF72</accession>
<feature type="region of interest" description="Disordered" evidence="1">
    <location>
        <begin position="56"/>
        <end position="150"/>
    </location>
</feature>
<feature type="compositionally biased region" description="Acidic residues" evidence="1">
    <location>
        <begin position="96"/>
        <end position="113"/>
    </location>
</feature>
<feature type="region of interest" description="Disordered" evidence="1">
    <location>
        <begin position="191"/>
        <end position="211"/>
    </location>
</feature>
<organism evidence="2 3">
    <name type="scientific">Eschrichtius robustus</name>
    <name type="common">California gray whale</name>
    <name type="synonym">Eschrichtius gibbosus</name>
    <dbReference type="NCBI Taxonomy" id="9764"/>
    <lineage>
        <taxon>Eukaryota</taxon>
        <taxon>Metazoa</taxon>
        <taxon>Chordata</taxon>
        <taxon>Craniata</taxon>
        <taxon>Vertebrata</taxon>
        <taxon>Euteleostomi</taxon>
        <taxon>Mammalia</taxon>
        <taxon>Eutheria</taxon>
        <taxon>Laurasiatheria</taxon>
        <taxon>Artiodactyla</taxon>
        <taxon>Whippomorpha</taxon>
        <taxon>Cetacea</taxon>
        <taxon>Mysticeti</taxon>
        <taxon>Eschrichtiidae</taxon>
        <taxon>Eschrichtius</taxon>
    </lineage>
</organism>
<evidence type="ECO:0000313" key="2">
    <source>
        <dbReference type="EMBL" id="KAJ8790284.1"/>
    </source>
</evidence>
<feature type="compositionally biased region" description="Low complexity" evidence="1">
    <location>
        <begin position="1"/>
        <end position="13"/>
    </location>
</feature>
<protein>
    <submittedName>
        <fullName evidence="2">Uncharacterized protein</fullName>
    </submittedName>
</protein>
<evidence type="ECO:0000313" key="3">
    <source>
        <dbReference type="Proteomes" id="UP001159641"/>
    </source>
</evidence>
<feature type="compositionally biased region" description="Basic and acidic residues" evidence="1">
    <location>
        <begin position="114"/>
        <end position="126"/>
    </location>
</feature>
<reference evidence="2 3" key="1">
    <citation type="submission" date="2022-11" db="EMBL/GenBank/DDBJ databases">
        <title>Whole genome sequence of Eschrichtius robustus ER-17-0199.</title>
        <authorList>
            <person name="Bruniche-Olsen A."/>
            <person name="Black A.N."/>
            <person name="Fields C.J."/>
            <person name="Walden K."/>
            <person name="Dewoody J.A."/>
        </authorList>
    </citation>
    <scope>NUCLEOTIDE SEQUENCE [LARGE SCALE GENOMIC DNA]</scope>
    <source>
        <strain evidence="2">ER-17-0199</strain>
        <tissue evidence="2">Blubber</tissue>
    </source>
</reference>
<name>A0AB34HF72_ESCRO</name>
<feature type="compositionally biased region" description="Pro residues" evidence="1">
    <location>
        <begin position="14"/>
        <end position="26"/>
    </location>
</feature>
<sequence length="211" mass="22992">MEPLQPQQKQQPPQQQPPPPPQPPHLAPLQMDAREKQVQQMRETPFLYAQKLVTQQTHLSATPGRPSGSPALGPLARVPPAPAVARVFERSKVNSEPEEEEGGLEDEDGDDEVAERQGSHHMDSKLKKTIPKMLLRPQLRSPQQGSRAGIWMSSSSRSVFLTCSEAGETLRCTEVFPQITREVVAELGLGSENASFPDSSSLAASPDPPPG</sequence>
<feature type="compositionally biased region" description="Polar residues" evidence="1">
    <location>
        <begin position="140"/>
        <end position="150"/>
    </location>
</feature>
<proteinExistence type="predicted"/>
<feature type="region of interest" description="Disordered" evidence="1">
    <location>
        <begin position="1"/>
        <end position="44"/>
    </location>
</feature>
<comment type="caution">
    <text evidence="2">The sequence shown here is derived from an EMBL/GenBank/DDBJ whole genome shotgun (WGS) entry which is preliminary data.</text>
</comment>
<feature type="compositionally biased region" description="Low complexity" evidence="1">
    <location>
        <begin position="194"/>
        <end position="205"/>
    </location>
</feature>
<evidence type="ECO:0000256" key="1">
    <source>
        <dbReference type="SAM" id="MobiDB-lite"/>
    </source>
</evidence>
<gene>
    <name evidence="2" type="ORF">J1605_021361</name>
</gene>
<dbReference type="EMBL" id="JAIQCJ010001357">
    <property type="protein sequence ID" value="KAJ8790284.1"/>
    <property type="molecule type" value="Genomic_DNA"/>
</dbReference>